<evidence type="ECO:0000313" key="2">
    <source>
        <dbReference type="Proteomes" id="UP000183404"/>
    </source>
</evidence>
<sequence length="102" mass="11688">MKVYKGKRGYDGIEVTVFDTDTNEETPLNHIIKHSPTGFEWGYGGSGPADLALSILTDAAGYKTAQNFYQNFKWEFVANFPYKEWQLTEEEIRKFLKEKGAL</sequence>
<reference evidence="1 2" key="1">
    <citation type="submission" date="2016-10" db="EMBL/GenBank/DDBJ databases">
        <authorList>
            <person name="de Groot N.N."/>
        </authorList>
    </citation>
    <scope>NUCLEOTIDE SEQUENCE [LARGE SCALE GENOMIC DNA]</scope>
    <source>
        <strain evidence="1 2">DSM 569</strain>
    </source>
</reference>
<dbReference type="AlphaFoldDB" id="A0A1G7LU27"/>
<evidence type="ECO:0000313" key="1">
    <source>
        <dbReference type="EMBL" id="SDF53012.1"/>
    </source>
</evidence>
<dbReference type="Proteomes" id="UP000183404">
    <property type="component" value="Unassembled WGS sequence"/>
</dbReference>
<dbReference type="RefSeq" id="WP_074592334.1">
    <property type="nucleotide sequence ID" value="NZ_FNBS01000015.1"/>
</dbReference>
<protein>
    <submittedName>
        <fullName evidence="1">Uncharacterized protein</fullName>
    </submittedName>
</protein>
<accession>A0A1G7LU27</accession>
<dbReference type="InterPro" id="IPR046164">
    <property type="entry name" value="DUF6166"/>
</dbReference>
<name>A0A1G7LU27_THETY</name>
<proteinExistence type="predicted"/>
<dbReference type="EMBL" id="FNBS01000015">
    <property type="protein sequence ID" value="SDF53012.1"/>
    <property type="molecule type" value="Genomic_DNA"/>
</dbReference>
<gene>
    <name evidence="1" type="ORF">SAMN04244560_00875</name>
</gene>
<organism evidence="1 2">
    <name type="scientific">Thermoanaerobacter thermohydrosulfuricus</name>
    <name type="common">Clostridium thermohydrosulfuricum</name>
    <dbReference type="NCBI Taxonomy" id="1516"/>
    <lineage>
        <taxon>Bacteria</taxon>
        <taxon>Bacillati</taxon>
        <taxon>Bacillota</taxon>
        <taxon>Clostridia</taxon>
        <taxon>Thermoanaerobacterales</taxon>
        <taxon>Thermoanaerobacteraceae</taxon>
        <taxon>Thermoanaerobacter</taxon>
    </lineage>
</organism>
<dbReference type="Pfam" id="PF19663">
    <property type="entry name" value="DUF6166"/>
    <property type="match status" value="1"/>
</dbReference>